<dbReference type="Gene3D" id="1.10.150.130">
    <property type="match status" value="1"/>
</dbReference>
<evidence type="ECO:0000256" key="5">
    <source>
        <dbReference type="ARBA" id="ARBA00022908"/>
    </source>
</evidence>
<dbReference type="InterPro" id="IPR050090">
    <property type="entry name" value="Tyrosine_recombinase_XerCD"/>
</dbReference>
<dbReference type="InterPro" id="IPR011010">
    <property type="entry name" value="DNA_brk_join_enz"/>
</dbReference>
<dbReference type="GO" id="GO:0015074">
    <property type="term" value="P:DNA integration"/>
    <property type="evidence" value="ECO:0007669"/>
    <property type="project" value="UniProtKB-KW"/>
</dbReference>
<dbReference type="InterPro" id="IPR002104">
    <property type="entry name" value="Integrase_catalytic"/>
</dbReference>
<evidence type="ECO:0000256" key="4">
    <source>
        <dbReference type="ARBA" id="ARBA00022801"/>
    </source>
</evidence>
<dbReference type="GO" id="GO:0006310">
    <property type="term" value="P:DNA recombination"/>
    <property type="evidence" value="ECO:0007669"/>
    <property type="project" value="UniProtKB-KW"/>
</dbReference>
<name>A0A8S5UT49_9CAUD</name>
<dbReference type="GO" id="GO:0003677">
    <property type="term" value="F:DNA binding"/>
    <property type="evidence" value="ECO:0007669"/>
    <property type="project" value="UniProtKB-KW"/>
</dbReference>
<keyword evidence="7" id="KW-0233">DNA recombination</keyword>
<evidence type="ECO:0000256" key="6">
    <source>
        <dbReference type="ARBA" id="ARBA00023125"/>
    </source>
</evidence>
<dbReference type="SUPFAM" id="SSF56349">
    <property type="entry name" value="DNA breaking-rejoining enzymes"/>
    <property type="match status" value="1"/>
</dbReference>
<feature type="domain" description="Integrase SAM-like N-terminal" evidence="10">
    <location>
        <begin position="17"/>
        <end position="87"/>
    </location>
</feature>
<dbReference type="GO" id="GO:0016787">
    <property type="term" value="F:hydrolase activity"/>
    <property type="evidence" value="ECO:0007669"/>
    <property type="project" value="UniProtKB-KW"/>
</dbReference>
<evidence type="ECO:0000313" key="11">
    <source>
        <dbReference type="EMBL" id="DAF97588.1"/>
    </source>
</evidence>
<comment type="similarity">
    <text evidence="1">Belongs to the 'phage' integrase family.</text>
</comment>
<proteinExistence type="inferred from homology"/>
<keyword evidence="8" id="KW-1179">Viral genome integration</keyword>
<dbReference type="InterPro" id="IPR013762">
    <property type="entry name" value="Integrase-like_cat_sf"/>
</dbReference>
<dbReference type="EMBL" id="BK016134">
    <property type="protein sequence ID" value="DAF97588.1"/>
    <property type="molecule type" value="Genomic_DNA"/>
</dbReference>
<dbReference type="InterPro" id="IPR010998">
    <property type="entry name" value="Integrase_recombinase_N"/>
</dbReference>
<keyword evidence="8" id="KW-1160">Virus entry into host cell</keyword>
<evidence type="ECO:0000256" key="3">
    <source>
        <dbReference type="ARBA" id="ARBA00022679"/>
    </source>
</evidence>
<evidence type="ECO:0000256" key="1">
    <source>
        <dbReference type="ARBA" id="ARBA00008857"/>
    </source>
</evidence>
<evidence type="ECO:0000259" key="10">
    <source>
        <dbReference type="Pfam" id="PF13495"/>
    </source>
</evidence>
<feature type="domain" description="Tyr recombinase" evidence="9">
    <location>
        <begin position="117"/>
        <end position="259"/>
    </location>
</feature>
<dbReference type="InterPro" id="IPR004107">
    <property type="entry name" value="Integrase_SAM-like_N"/>
</dbReference>
<reference evidence="11" key="1">
    <citation type="journal article" date="2021" name="Proc. Natl. Acad. Sci. U.S.A.">
        <title>A Catalog of Tens of Thousands of Viruses from Human Metagenomes Reveals Hidden Associations with Chronic Diseases.</title>
        <authorList>
            <person name="Tisza M.J."/>
            <person name="Buck C.B."/>
        </authorList>
    </citation>
    <scope>NUCLEOTIDE SEQUENCE</scope>
    <source>
        <strain evidence="11">CtEZK6</strain>
    </source>
</reference>
<dbReference type="Gene3D" id="1.10.443.10">
    <property type="entry name" value="Intergrase catalytic core"/>
    <property type="match status" value="1"/>
</dbReference>
<dbReference type="Pfam" id="PF13495">
    <property type="entry name" value="Phage_int_SAM_4"/>
    <property type="match status" value="1"/>
</dbReference>
<organism evidence="11">
    <name type="scientific">Siphoviridae sp. ctEZK6</name>
    <dbReference type="NCBI Taxonomy" id="2825397"/>
    <lineage>
        <taxon>Viruses</taxon>
        <taxon>Duplodnaviria</taxon>
        <taxon>Heunggongvirae</taxon>
        <taxon>Uroviricota</taxon>
        <taxon>Caudoviricetes</taxon>
    </lineage>
</organism>
<dbReference type="Pfam" id="PF00589">
    <property type="entry name" value="Phage_integrase"/>
    <property type="match status" value="1"/>
</dbReference>
<evidence type="ECO:0000256" key="7">
    <source>
        <dbReference type="ARBA" id="ARBA00023172"/>
    </source>
</evidence>
<protein>
    <recommendedName>
        <fullName evidence="2">Integrase</fullName>
    </recommendedName>
</protein>
<evidence type="ECO:0000256" key="8">
    <source>
        <dbReference type="ARBA" id="ARBA00023195"/>
    </source>
</evidence>
<dbReference type="PANTHER" id="PTHR30349:SF64">
    <property type="entry name" value="PROPHAGE INTEGRASE INTD-RELATED"/>
    <property type="match status" value="1"/>
</dbReference>
<keyword evidence="4" id="KW-0378">Hydrolase</keyword>
<dbReference type="GO" id="GO:0016740">
    <property type="term" value="F:transferase activity"/>
    <property type="evidence" value="ECO:0007669"/>
    <property type="project" value="UniProtKB-KW"/>
</dbReference>
<keyword evidence="6" id="KW-0238">DNA-binding</keyword>
<dbReference type="GO" id="GO:0044826">
    <property type="term" value="P:viral genome integration into host DNA"/>
    <property type="evidence" value="ECO:0007669"/>
    <property type="project" value="UniProtKB-KW"/>
</dbReference>
<dbReference type="PANTHER" id="PTHR30349">
    <property type="entry name" value="PHAGE INTEGRASE-RELATED"/>
    <property type="match status" value="1"/>
</dbReference>
<keyword evidence="5" id="KW-0229">DNA integration</keyword>
<dbReference type="GO" id="GO:0075713">
    <property type="term" value="P:establishment of integrated proviral latency"/>
    <property type="evidence" value="ECO:0007669"/>
    <property type="project" value="UniProtKB-KW"/>
</dbReference>
<evidence type="ECO:0000256" key="2">
    <source>
        <dbReference type="ARBA" id="ARBA00016082"/>
    </source>
</evidence>
<evidence type="ECO:0000259" key="9">
    <source>
        <dbReference type="Pfam" id="PF00589"/>
    </source>
</evidence>
<keyword evidence="3" id="KW-0808">Transferase</keyword>
<sequence length="270" mass="29681">MQLITMPVDWAGLASEYERYLLAAGCTPKTVKLRRGWITRFARWIDCAPFEIEQTAVIEWSAAQKWSQSTRRSATQSVKGFYTWALSLGYCDAMPKVPRVRKSPAAPHPASSAAIAACLQSRDYRVRLATRLAVEIGLRRAEVACINVDTDLIETVDGTALIVHGKGNKPRIVPLTASLAGELRQHRGYVFPGLDSGHISAAWLGTLVSRAMPKGVTMHSLRHTFTTRAYQATRDLVALQKVLGHASPETTLVYLQIADASLRRVIEAAA</sequence>
<accession>A0A8S5UT49</accession>